<dbReference type="AlphaFoldDB" id="A0A0R3WFX6"/>
<dbReference type="OrthoDB" id="5832575at2759"/>
<organism evidence="5">
    <name type="scientific">Taenia asiatica</name>
    <name type="common">Asian tapeworm</name>
    <dbReference type="NCBI Taxonomy" id="60517"/>
    <lineage>
        <taxon>Eukaryota</taxon>
        <taxon>Metazoa</taxon>
        <taxon>Spiralia</taxon>
        <taxon>Lophotrochozoa</taxon>
        <taxon>Platyhelminthes</taxon>
        <taxon>Cestoda</taxon>
        <taxon>Eucestoda</taxon>
        <taxon>Cyclophyllidea</taxon>
        <taxon>Taeniidae</taxon>
        <taxon>Taenia</taxon>
    </lineage>
</organism>
<feature type="coiled-coil region" evidence="1">
    <location>
        <begin position="163"/>
        <end position="250"/>
    </location>
</feature>
<feature type="compositionally biased region" description="Low complexity" evidence="2">
    <location>
        <begin position="725"/>
        <end position="736"/>
    </location>
</feature>
<reference evidence="3 4" key="2">
    <citation type="submission" date="2018-11" db="EMBL/GenBank/DDBJ databases">
        <authorList>
            <consortium name="Pathogen Informatics"/>
        </authorList>
    </citation>
    <scope>NUCLEOTIDE SEQUENCE [LARGE SCALE GENOMIC DNA]</scope>
</reference>
<feature type="coiled-coil region" evidence="1">
    <location>
        <begin position="555"/>
        <end position="610"/>
    </location>
</feature>
<name>A0A0R3WFX6_TAEAS</name>
<dbReference type="WBParaSite" id="TASK_0000976901-mRNA-1">
    <property type="protein sequence ID" value="TASK_0000976901-mRNA-1"/>
    <property type="gene ID" value="TASK_0000976901"/>
</dbReference>
<keyword evidence="1" id="KW-0175">Coiled coil</keyword>
<evidence type="ECO:0000313" key="3">
    <source>
        <dbReference type="EMBL" id="VDK45438.1"/>
    </source>
</evidence>
<evidence type="ECO:0000313" key="4">
    <source>
        <dbReference type="Proteomes" id="UP000282613"/>
    </source>
</evidence>
<evidence type="ECO:0000256" key="2">
    <source>
        <dbReference type="SAM" id="MobiDB-lite"/>
    </source>
</evidence>
<feature type="compositionally biased region" description="Polar residues" evidence="2">
    <location>
        <begin position="699"/>
        <end position="716"/>
    </location>
</feature>
<accession>A0A0R3WFX6</accession>
<sequence>MDRNEFLKQLADVQCRNVLLEEKYSAAQYEAECLQKDLKRSQSEVANLQRSLEAAQEEIFDLKRTAYDSGGNSEALRALQAESAATIEKLRQENRNARRRVDEVEVEFRLLKESQASCLNPLVQEDYKKQLFEWKRRLGLRASADAIEVFTAINDRLDRALTYEARTNEADFAQQELKNQLRESHNSASELANRVEALLAEKDALKRETSLWNTEKLDLMATRGLLEQRVAALERQAEEMREKLVAETEVTRQVRLESQQLLLERNSQTVQFNALVESLAATLSVVESPCEPTEAAIKERVTRLITELQSLKKVSLRIHLRSSGTQLDLEKRVEHLGKQFEFQFTNGQTLADELTALKGELKTEHKAKERLKCELDGFRLMNSQKQLNPQSLGKVVALCAKLHIQAEKHSHTELMELIANKVENLLDNGCISSECTQRSDLPKHRSIHQSISTRNEQHNCSQENKLTENIWLVILEEKIKMFGFVLLCSSTDGLADCPSCTHLQTTPLDLANHAPDWGDLGVKRVQHLCAGCLVCLAMALRQRLQAVMTVAPDREKREKELVGQLEKAKREMEEMHEKIMKMEHEKSEEYEKLEQMVSKLEALRQHQAKRIAGLQSKTQRQSTLEAQKDQQLSAAKNFLIENRQKQLRLLNFRNTLGRILGLDAWLTPNPEALIIQRVQQILLDASAQNEFQEDRFTAVQGSPNQSRKVNFNNQKPGLNANPVPRRSAACARSQSARGRDTRKY</sequence>
<feature type="coiled-coil region" evidence="1">
    <location>
        <begin position="24"/>
        <end position="114"/>
    </location>
</feature>
<keyword evidence="4" id="KW-1185">Reference proteome</keyword>
<reference evidence="5" key="1">
    <citation type="submission" date="2017-02" db="UniProtKB">
        <authorList>
            <consortium name="WormBaseParasite"/>
        </authorList>
    </citation>
    <scope>IDENTIFICATION</scope>
</reference>
<evidence type="ECO:0000256" key="1">
    <source>
        <dbReference type="SAM" id="Coils"/>
    </source>
</evidence>
<proteinExistence type="predicted"/>
<dbReference type="EMBL" id="UYRS01019459">
    <property type="protein sequence ID" value="VDK45438.1"/>
    <property type="molecule type" value="Genomic_DNA"/>
</dbReference>
<dbReference type="Proteomes" id="UP000282613">
    <property type="component" value="Unassembled WGS sequence"/>
</dbReference>
<protein>
    <submittedName>
        <fullName evidence="5">Coiled-coil domain-containing protein 170</fullName>
    </submittedName>
</protein>
<gene>
    <name evidence="3" type="ORF">TASK_LOCUS9770</name>
</gene>
<evidence type="ECO:0000313" key="5">
    <source>
        <dbReference type="WBParaSite" id="TASK_0000976901-mRNA-1"/>
    </source>
</evidence>
<feature type="region of interest" description="Disordered" evidence="2">
    <location>
        <begin position="699"/>
        <end position="744"/>
    </location>
</feature>